<evidence type="ECO:0000313" key="3">
    <source>
        <dbReference type="Proteomes" id="UP001311232"/>
    </source>
</evidence>
<gene>
    <name evidence="2" type="ORF">CRENBAI_020858</name>
</gene>
<proteinExistence type="predicted"/>
<feature type="compositionally biased region" description="Polar residues" evidence="1">
    <location>
        <begin position="33"/>
        <end position="56"/>
    </location>
</feature>
<dbReference type="Proteomes" id="UP001311232">
    <property type="component" value="Unassembled WGS sequence"/>
</dbReference>
<sequence length="419" mass="49069">MRIKSAQFSPDPRNCPNADEEKLGKRRGVDWIQQFTDWLSGSPEPDSSSARPTQSHGDLPDPVRPSAASFQFPLCCGHVRADVTHWFLSELQQKMSKQCTIQKRKNRRQYDEHFVESRHLKLEDLKAEAERFNLKSKYLYKGNANTTEITAEHTYFIPKYPEPEFHVSLLKHETTGSALRWIRKDEGFKHPNGEEEEEPLIWWSLAVGPEEINDAEMRLREKTFPGVKVEDPEQERFLWKFATSPAFLETSRLGSFRFTFPLEEVLTAYRDQICSGAEPVMRVYETVLYKKEVMYAVLVHSPDFNEKFSKYPLLEDDPNAICVYRDGRFIWRSEAMCETHWYELNIMEDTNQMEARRVLNHQFYVWDHVAVALHVDDTEDQTEPDIQNLLNELQEVLPDKVGNRHQVFNNNLAHRDLAS</sequence>
<name>A0AAV9SAU8_9TELE</name>
<protein>
    <submittedName>
        <fullName evidence="2">Uncharacterized protein</fullName>
    </submittedName>
</protein>
<reference evidence="2 3" key="1">
    <citation type="submission" date="2021-06" db="EMBL/GenBank/DDBJ databases">
        <authorList>
            <person name="Palmer J.M."/>
        </authorList>
    </citation>
    <scope>NUCLEOTIDE SEQUENCE [LARGE SCALE GENOMIC DNA]</scope>
    <source>
        <strain evidence="2 3">MEX-2019</strain>
        <tissue evidence="2">Muscle</tissue>
    </source>
</reference>
<feature type="compositionally biased region" description="Basic and acidic residues" evidence="1">
    <location>
        <begin position="19"/>
        <end position="29"/>
    </location>
</feature>
<evidence type="ECO:0000256" key="1">
    <source>
        <dbReference type="SAM" id="MobiDB-lite"/>
    </source>
</evidence>
<comment type="caution">
    <text evidence="2">The sequence shown here is derived from an EMBL/GenBank/DDBJ whole genome shotgun (WGS) entry which is preliminary data.</text>
</comment>
<keyword evidence="3" id="KW-1185">Reference proteome</keyword>
<dbReference type="AlphaFoldDB" id="A0AAV9SAU8"/>
<feature type="region of interest" description="Disordered" evidence="1">
    <location>
        <begin position="1"/>
        <end position="63"/>
    </location>
</feature>
<organism evidence="2 3">
    <name type="scientific">Crenichthys baileyi</name>
    <name type="common">White River springfish</name>
    <dbReference type="NCBI Taxonomy" id="28760"/>
    <lineage>
        <taxon>Eukaryota</taxon>
        <taxon>Metazoa</taxon>
        <taxon>Chordata</taxon>
        <taxon>Craniata</taxon>
        <taxon>Vertebrata</taxon>
        <taxon>Euteleostomi</taxon>
        <taxon>Actinopterygii</taxon>
        <taxon>Neopterygii</taxon>
        <taxon>Teleostei</taxon>
        <taxon>Neoteleostei</taxon>
        <taxon>Acanthomorphata</taxon>
        <taxon>Ovalentaria</taxon>
        <taxon>Atherinomorphae</taxon>
        <taxon>Cyprinodontiformes</taxon>
        <taxon>Goodeidae</taxon>
        <taxon>Crenichthys</taxon>
    </lineage>
</organism>
<dbReference type="EMBL" id="JAHHUM010000633">
    <property type="protein sequence ID" value="KAK5618228.1"/>
    <property type="molecule type" value="Genomic_DNA"/>
</dbReference>
<evidence type="ECO:0000313" key="2">
    <source>
        <dbReference type="EMBL" id="KAK5618228.1"/>
    </source>
</evidence>
<accession>A0AAV9SAU8</accession>